<accession>A0A087V1U0</accession>
<organism evidence="1 2">
    <name type="scientific">Stegodyphus mimosarum</name>
    <name type="common">African social velvet spider</name>
    <dbReference type="NCBI Taxonomy" id="407821"/>
    <lineage>
        <taxon>Eukaryota</taxon>
        <taxon>Metazoa</taxon>
        <taxon>Ecdysozoa</taxon>
        <taxon>Arthropoda</taxon>
        <taxon>Chelicerata</taxon>
        <taxon>Arachnida</taxon>
        <taxon>Araneae</taxon>
        <taxon>Araneomorphae</taxon>
        <taxon>Entelegynae</taxon>
        <taxon>Eresoidea</taxon>
        <taxon>Eresidae</taxon>
        <taxon>Stegodyphus</taxon>
    </lineage>
</organism>
<keyword evidence="2" id="KW-1185">Reference proteome</keyword>
<dbReference type="EMBL" id="KL868778">
    <property type="protein sequence ID" value="KFM83579.1"/>
    <property type="molecule type" value="Genomic_DNA"/>
</dbReference>
<protein>
    <submittedName>
        <fullName evidence="1">Uncharacterized protein</fullName>
    </submittedName>
</protein>
<feature type="non-terminal residue" evidence="1">
    <location>
        <position position="50"/>
    </location>
</feature>
<dbReference type="Proteomes" id="UP000054359">
    <property type="component" value="Unassembled WGS sequence"/>
</dbReference>
<name>A0A087V1U0_STEMI</name>
<gene>
    <name evidence="1" type="ORF">X975_10980</name>
</gene>
<dbReference type="AlphaFoldDB" id="A0A087V1U0"/>
<reference evidence="1 2" key="1">
    <citation type="submission" date="2013-11" db="EMBL/GenBank/DDBJ databases">
        <title>Genome sequencing of Stegodyphus mimosarum.</title>
        <authorList>
            <person name="Bechsgaard J."/>
        </authorList>
    </citation>
    <scope>NUCLEOTIDE SEQUENCE [LARGE SCALE GENOMIC DNA]</scope>
</reference>
<sequence length="50" mass="5970">MLCRCGQREKSVPCCKEFLCDIKCKRKRDCGKHYCNKKFLVSTFNVYTEE</sequence>
<evidence type="ECO:0000313" key="2">
    <source>
        <dbReference type="Proteomes" id="UP000054359"/>
    </source>
</evidence>
<proteinExistence type="predicted"/>
<evidence type="ECO:0000313" key="1">
    <source>
        <dbReference type="EMBL" id="KFM83579.1"/>
    </source>
</evidence>
<dbReference type="OrthoDB" id="536399at2759"/>